<gene>
    <name evidence="3" type="primary">LOC113792750</name>
</gene>
<feature type="domain" description="Parvovirus non-structural protein 1 helicase" evidence="1">
    <location>
        <begin position="118"/>
        <end position="225"/>
    </location>
</feature>
<sequence>MPRLSPKQKNQLENDIKQIIETHLPDNISELYRLEEFKQLVKDIIIPCNGQVNRCVKQAWQSVQIEWEERSLDEIIQIRSKHNFSPTKYYDLATSIEIAKTLLLCQYGRKKEAKRFIQHVYAVLRKVFLKRNTLAIIGQAGDGKEFFLSTIFTLVWNVGYVDGNSNFNCQDLLNRSLGVVEHFKFKPPQMGRYKNVFAGRGSQIKYRNEWTTLRRIPIIITSNNRFIDQLDYPQAFEQRMFINYWQPQPWLDKLSKRLHPLILPHLAKECFQNVLSVSEVVSLAEPDYDSDLERDLQLVEC</sequence>
<keyword evidence="2" id="KW-1185">Reference proteome</keyword>
<dbReference type="Proteomes" id="UP000515146">
    <property type="component" value="Unplaced"/>
</dbReference>
<proteinExistence type="predicted"/>
<dbReference type="Gene3D" id="3.40.50.300">
    <property type="entry name" value="P-loop containing nucleotide triphosphate hydrolases"/>
    <property type="match status" value="1"/>
</dbReference>
<name>A0A6P6Y2C4_DERPT</name>
<evidence type="ECO:0000313" key="3">
    <source>
        <dbReference type="RefSeq" id="XP_027198479.1"/>
    </source>
</evidence>
<dbReference type="InParanoid" id="A0A6P6Y2C4"/>
<dbReference type="InterPro" id="IPR001257">
    <property type="entry name" value="Parvovirus_NS1_helicase"/>
</dbReference>
<reference evidence="3" key="1">
    <citation type="submission" date="2025-08" db="UniProtKB">
        <authorList>
            <consortium name="RefSeq"/>
        </authorList>
    </citation>
    <scope>IDENTIFICATION</scope>
    <source>
        <strain evidence="3">Airmid</strain>
    </source>
</reference>
<organism evidence="2 3">
    <name type="scientific">Dermatophagoides pteronyssinus</name>
    <name type="common">European house dust mite</name>
    <dbReference type="NCBI Taxonomy" id="6956"/>
    <lineage>
        <taxon>Eukaryota</taxon>
        <taxon>Metazoa</taxon>
        <taxon>Ecdysozoa</taxon>
        <taxon>Arthropoda</taxon>
        <taxon>Chelicerata</taxon>
        <taxon>Arachnida</taxon>
        <taxon>Acari</taxon>
        <taxon>Acariformes</taxon>
        <taxon>Sarcoptiformes</taxon>
        <taxon>Astigmata</taxon>
        <taxon>Psoroptidia</taxon>
        <taxon>Analgoidea</taxon>
        <taxon>Pyroglyphidae</taxon>
        <taxon>Dermatophagoidinae</taxon>
        <taxon>Dermatophagoides</taxon>
    </lineage>
</organism>
<dbReference type="SUPFAM" id="SSF52540">
    <property type="entry name" value="P-loop containing nucleoside triphosphate hydrolases"/>
    <property type="match status" value="1"/>
</dbReference>
<dbReference type="AlphaFoldDB" id="A0A6P6Y2C4"/>
<evidence type="ECO:0000313" key="2">
    <source>
        <dbReference type="Proteomes" id="UP000515146"/>
    </source>
</evidence>
<dbReference type="Pfam" id="PF01057">
    <property type="entry name" value="Parvo_NS1"/>
    <property type="match status" value="1"/>
</dbReference>
<accession>A0A6P6Y2C4</accession>
<evidence type="ECO:0000259" key="1">
    <source>
        <dbReference type="Pfam" id="PF01057"/>
    </source>
</evidence>
<protein>
    <submittedName>
        <fullName evidence="3">Uncharacterized protein LOC113792750</fullName>
    </submittedName>
</protein>
<dbReference type="GO" id="GO:0019079">
    <property type="term" value="P:viral genome replication"/>
    <property type="evidence" value="ECO:0007669"/>
    <property type="project" value="InterPro"/>
</dbReference>
<dbReference type="RefSeq" id="XP_027198479.1">
    <property type="nucleotide sequence ID" value="XM_027342678.1"/>
</dbReference>
<dbReference type="InterPro" id="IPR027417">
    <property type="entry name" value="P-loop_NTPase"/>
</dbReference>
<dbReference type="KEGG" id="dpte:113792750"/>